<dbReference type="AlphaFoldDB" id="A0A2M7V3X1"/>
<protein>
    <submittedName>
        <fullName evidence="1">Uncharacterized protein</fullName>
    </submittedName>
</protein>
<sequence>MKFTAASPGLSPHVGAVERSGLGLTRRDVPLTARVDRALDAHVAVDRDVPRGAVWTGDEDVAVYGQGVFVLVDVCRGEAAVGGELGALDLGEPLVVVWALDEADELRRVVEPGQLNLVEVARHRDDAVDMHAHVADESLGRLSRATPEP</sequence>
<dbReference type="EMBL" id="PFPJ01000055">
    <property type="protein sequence ID" value="PIZ93218.1"/>
    <property type="molecule type" value="Genomic_DNA"/>
</dbReference>
<name>A0A2M7V3X1_9BACT</name>
<dbReference type="Proteomes" id="UP000228750">
    <property type="component" value="Unassembled WGS sequence"/>
</dbReference>
<reference evidence="2" key="1">
    <citation type="submission" date="2017-09" db="EMBL/GenBank/DDBJ databases">
        <title>Depth-based differentiation of microbial function through sediment-hosted aquifers and enrichment of novel symbionts in the deep terrestrial subsurface.</title>
        <authorList>
            <person name="Probst A.J."/>
            <person name="Ladd B."/>
            <person name="Jarett J.K."/>
            <person name="Geller-Mcgrath D.E."/>
            <person name="Sieber C.M.K."/>
            <person name="Emerson J.B."/>
            <person name="Anantharaman K."/>
            <person name="Thomas B.C."/>
            <person name="Malmstrom R."/>
            <person name="Stieglmeier M."/>
            <person name="Klingl A."/>
            <person name="Woyke T."/>
            <person name="Ryan C.M."/>
            <person name="Banfield J.F."/>
        </authorList>
    </citation>
    <scope>NUCLEOTIDE SEQUENCE [LARGE SCALE GENOMIC DNA]</scope>
</reference>
<proteinExistence type="predicted"/>
<evidence type="ECO:0000313" key="2">
    <source>
        <dbReference type="Proteomes" id="UP000228750"/>
    </source>
</evidence>
<comment type="caution">
    <text evidence="1">The sequence shown here is derived from an EMBL/GenBank/DDBJ whole genome shotgun (WGS) entry which is preliminary data.</text>
</comment>
<accession>A0A2M7V3X1</accession>
<evidence type="ECO:0000313" key="1">
    <source>
        <dbReference type="EMBL" id="PIZ93218.1"/>
    </source>
</evidence>
<organism evidence="1 2">
    <name type="scientific">Candidatus Magasanikbacteria bacterium CG_4_10_14_0_2_um_filter_41_10</name>
    <dbReference type="NCBI Taxonomy" id="1974638"/>
    <lineage>
        <taxon>Bacteria</taxon>
        <taxon>Candidatus Magasanikiibacteriota</taxon>
    </lineage>
</organism>
<gene>
    <name evidence="1" type="ORF">COX82_03185</name>
</gene>